<name>A0A3D8PID7_9BACI</name>
<organism evidence="1 2">
    <name type="scientific">Oceanobacillus arenosus</name>
    <dbReference type="NCBI Taxonomy" id="1229153"/>
    <lineage>
        <taxon>Bacteria</taxon>
        <taxon>Bacillati</taxon>
        <taxon>Bacillota</taxon>
        <taxon>Bacilli</taxon>
        <taxon>Bacillales</taxon>
        <taxon>Bacillaceae</taxon>
        <taxon>Oceanobacillus</taxon>
    </lineage>
</organism>
<dbReference type="RefSeq" id="WP_115774781.1">
    <property type="nucleotide sequence ID" value="NZ_PIOC01000030.1"/>
</dbReference>
<evidence type="ECO:0000313" key="2">
    <source>
        <dbReference type="Proteomes" id="UP000257143"/>
    </source>
</evidence>
<sequence length="392" mass="43155">MADKMMRVAGRSKDGVPKAIATDGEGNQIVNILNAELKELRRSLDKLALGINDVYKSGTEFFPLKTVNRTGSNSYVKADQFFLLNLIGNPSNAAGIHVETTKTFTPTIDNAATVEIEYAIENKSAYNAIVNTLIYAEENVEWSVGKQDVHLAGTVKESVIVRLNVNTATLREKKLFIRFGISDTSTSVSVDFNVKLKRISLLGKANFGQSLVARDTATKEIVELSSIKDANGDNVIRFVNAAPFAYDQYTGTFMQTSKKSVQMYNETPSSIVPAGTNERKRITPASNCIANLNQFGLYIPGIPNSTGRHRIIVTIRIPQGGANASRVYVSDVESTKAITIDFMTNQDIRDIFRGLVFSNTQDLVIEYLNNADTQQAGARTYYATYLQEMVSL</sequence>
<gene>
    <name evidence="1" type="ORF">CWR48_18405</name>
</gene>
<proteinExistence type="predicted"/>
<dbReference type="Proteomes" id="UP000257143">
    <property type="component" value="Unassembled WGS sequence"/>
</dbReference>
<accession>A0A3D8PID7</accession>
<reference evidence="2" key="1">
    <citation type="submission" date="2017-11" db="EMBL/GenBank/DDBJ databases">
        <authorList>
            <person name="Zhu W."/>
        </authorList>
    </citation>
    <scope>NUCLEOTIDE SEQUENCE [LARGE SCALE GENOMIC DNA]</scope>
    <source>
        <strain evidence="2">CAU 1183</strain>
    </source>
</reference>
<comment type="caution">
    <text evidence="1">The sequence shown here is derived from an EMBL/GenBank/DDBJ whole genome shotgun (WGS) entry which is preliminary data.</text>
</comment>
<evidence type="ECO:0000313" key="1">
    <source>
        <dbReference type="EMBL" id="RDW15863.1"/>
    </source>
</evidence>
<protein>
    <submittedName>
        <fullName evidence="1">Uncharacterized protein</fullName>
    </submittedName>
</protein>
<keyword evidence="2" id="KW-1185">Reference proteome</keyword>
<dbReference type="EMBL" id="PIOC01000030">
    <property type="protein sequence ID" value="RDW15863.1"/>
    <property type="molecule type" value="Genomic_DNA"/>
</dbReference>
<dbReference type="AlphaFoldDB" id="A0A3D8PID7"/>